<gene>
    <name evidence="2" type="ORF">CIHG_10201</name>
</gene>
<feature type="region of interest" description="Disordered" evidence="1">
    <location>
        <begin position="80"/>
        <end position="131"/>
    </location>
</feature>
<protein>
    <submittedName>
        <fullName evidence="2">Uncharacterized protein</fullName>
    </submittedName>
</protein>
<name>A0A0J8S6K8_COCIT</name>
<sequence>MNVSDSRAKLCRKRKPAAADIINKYENSLDDLVGLDFVKDTGNGNECASQYSNIRTLNDSTLRLVDIKNINLKHIHNLTNNISDVDEDNGDNRNNRADKDNRNNRDDEDNEDNEKSSSHVLENTECEKARK</sequence>
<dbReference type="EMBL" id="DS017086">
    <property type="protein sequence ID" value="KMU92511.1"/>
    <property type="molecule type" value="Genomic_DNA"/>
</dbReference>
<dbReference type="AlphaFoldDB" id="A0A0J8S6K8"/>
<dbReference type="VEuPathDB" id="FungiDB:CIHG_10201"/>
<accession>A0A0J8S6K8</accession>
<evidence type="ECO:0000313" key="3">
    <source>
        <dbReference type="Proteomes" id="UP000054563"/>
    </source>
</evidence>
<evidence type="ECO:0000256" key="1">
    <source>
        <dbReference type="SAM" id="MobiDB-lite"/>
    </source>
</evidence>
<dbReference type="Proteomes" id="UP000054563">
    <property type="component" value="Unassembled WGS sequence"/>
</dbReference>
<proteinExistence type="predicted"/>
<reference evidence="3" key="1">
    <citation type="journal article" date="2010" name="Genome Res.">
        <title>Population genomic sequencing of Coccidioides fungi reveals recent hybridization and transposon control.</title>
        <authorList>
            <person name="Neafsey D.E."/>
            <person name="Barker B.M."/>
            <person name="Sharpton T.J."/>
            <person name="Stajich J.E."/>
            <person name="Park D.J."/>
            <person name="Whiston E."/>
            <person name="Hung C.-Y."/>
            <person name="McMahan C."/>
            <person name="White J."/>
            <person name="Sykes S."/>
            <person name="Heiman D."/>
            <person name="Young S."/>
            <person name="Zeng Q."/>
            <person name="Abouelleil A."/>
            <person name="Aftuck L."/>
            <person name="Bessette D."/>
            <person name="Brown A."/>
            <person name="FitzGerald M."/>
            <person name="Lui A."/>
            <person name="Macdonald J.P."/>
            <person name="Priest M."/>
            <person name="Orbach M.J."/>
            <person name="Galgiani J.N."/>
            <person name="Kirkland T.N."/>
            <person name="Cole G.T."/>
            <person name="Birren B.W."/>
            <person name="Henn M.R."/>
            <person name="Taylor J.W."/>
            <person name="Rounsley S.D."/>
        </authorList>
    </citation>
    <scope>NUCLEOTIDE SEQUENCE [LARGE SCALE GENOMIC DNA]</scope>
    <source>
        <strain evidence="3">H538.4</strain>
    </source>
</reference>
<evidence type="ECO:0000313" key="2">
    <source>
        <dbReference type="EMBL" id="KMU92511.1"/>
    </source>
</evidence>
<organism evidence="2 3">
    <name type="scientific">Coccidioides immitis H538.4</name>
    <dbReference type="NCBI Taxonomy" id="396776"/>
    <lineage>
        <taxon>Eukaryota</taxon>
        <taxon>Fungi</taxon>
        <taxon>Dikarya</taxon>
        <taxon>Ascomycota</taxon>
        <taxon>Pezizomycotina</taxon>
        <taxon>Eurotiomycetes</taxon>
        <taxon>Eurotiomycetidae</taxon>
        <taxon>Onygenales</taxon>
        <taxon>Onygenaceae</taxon>
        <taxon>Coccidioides</taxon>
    </lineage>
</organism>
<feature type="compositionally biased region" description="Basic and acidic residues" evidence="1">
    <location>
        <begin position="90"/>
        <end position="105"/>
    </location>
</feature>